<protein>
    <submittedName>
        <fullName evidence="3">Uncharacterized protein</fullName>
    </submittedName>
</protein>
<organism evidence="3 4">
    <name type="scientific">Meganyctiphanes norvegica</name>
    <name type="common">Northern krill</name>
    <name type="synonym">Thysanopoda norvegica</name>
    <dbReference type="NCBI Taxonomy" id="48144"/>
    <lineage>
        <taxon>Eukaryota</taxon>
        <taxon>Metazoa</taxon>
        <taxon>Ecdysozoa</taxon>
        <taxon>Arthropoda</taxon>
        <taxon>Crustacea</taxon>
        <taxon>Multicrustacea</taxon>
        <taxon>Malacostraca</taxon>
        <taxon>Eumalacostraca</taxon>
        <taxon>Eucarida</taxon>
        <taxon>Euphausiacea</taxon>
        <taxon>Euphausiidae</taxon>
        <taxon>Meganyctiphanes</taxon>
    </lineage>
</organism>
<dbReference type="EMBL" id="CAXKWB010043789">
    <property type="protein sequence ID" value="CAL4159869.1"/>
    <property type="molecule type" value="Genomic_DNA"/>
</dbReference>
<feature type="signal peptide" evidence="2">
    <location>
        <begin position="1"/>
        <end position="21"/>
    </location>
</feature>
<reference evidence="3 4" key="1">
    <citation type="submission" date="2024-05" db="EMBL/GenBank/DDBJ databases">
        <authorList>
            <person name="Wallberg A."/>
        </authorList>
    </citation>
    <scope>NUCLEOTIDE SEQUENCE [LARGE SCALE GENOMIC DNA]</scope>
</reference>
<evidence type="ECO:0000256" key="2">
    <source>
        <dbReference type="SAM" id="SignalP"/>
    </source>
</evidence>
<name>A0AAV2S2H2_MEGNR</name>
<keyword evidence="2" id="KW-0732">Signal</keyword>
<gene>
    <name evidence="3" type="ORF">MNOR_LOCUS32345</name>
</gene>
<evidence type="ECO:0000256" key="1">
    <source>
        <dbReference type="SAM" id="MobiDB-lite"/>
    </source>
</evidence>
<accession>A0AAV2S2H2</accession>
<evidence type="ECO:0000313" key="3">
    <source>
        <dbReference type="EMBL" id="CAL4159869.1"/>
    </source>
</evidence>
<keyword evidence="4" id="KW-1185">Reference proteome</keyword>
<feature type="chain" id="PRO_5043371266" evidence="2">
    <location>
        <begin position="22"/>
        <end position="156"/>
    </location>
</feature>
<sequence>MYSVFISVCVVALLSLDNASPQIYTKLWPHLKQTGSVAIHYPALHPFILPGPVVVPGQAAVVPAPADLPDGAPRPTTYHHGGHHGKRWRSDGRCGSKTNPDGEHHVFRTYPGGPIAECDPDSNSPCCSSYGYCGHGTDVNGYSYCNCHTCEDYSWY</sequence>
<comment type="caution">
    <text evidence="3">The sequence shown here is derived from an EMBL/GenBank/DDBJ whole genome shotgun (WGS) entry which is preliminary data.</text>
</comment>
<dbReference type="Proteomes" id="UP001497623">
    <property type="component" value="Unassembled WGS sequence"/>
</dbReference>
<proteinExistence type="predicted"/>
<evidence type="ECO:0000313" key="4">
    <source>
        <dbReference type="Proteomes" id="UP001497623"/>
    </source>
</evidence>
<dbReference type="AlphaFoldDB" id="A0AAV2S2H2"/>
<feature type="region of interest" description="Disordered" evidence="1">
    <location>
        <begin position="76"/>
        <end position="95"/>
    </location>
</feature>